<evidence type="ECO:0000256" key="4">
    <source>
        <dbReference type="ARBA" id="ARBA00011152"/>
    </source>
</evidence>
<dbReference type="Gene3D" id="3.20.20.70">
    <property type="entry name" value="Aldolase class I"/>
    <property type="match status" value="1"/>
</dbReference>
<dbReference type="GO" id="GO:0016829">
    <property type="term" value="F:lyase activity"/>
    <property type="evidence" value="ECO:0007669"/>
    <property type="project" value="UniProtKB-KW"/>
</dbReference>
<dbReference type="HOGENOM" id="CLU_048577_4_0_9"/>
<dbReference type="InterPro" id="IPR050064">
    <property type="entry name" value="IGPS_HisA/HisF"/>
</dbReference>
<dbReference type="UniPathway" id="UPA00031">
    <property type="reaction ID" value="UER00010"/>
</dbReference>
<dbReference type="STRING" id="1291742.LOOC260_121490"/>
<dbReference type="Proteomes" id="UP000031620">
    <property type="component" value="Chromosome"/>
</dbReference>
<evidence type="ECO:0000313" key="14">
    <source>
        <dbReference type="Proteomes" id="UP000031620"/>
    </source>
</evidence>
<dbReference type="InterPro" id="IPR004651">
    <property type="entry name" value="HisF"/>
</dbReference>
<dbReference type="InterPro" id="IPR011060">
    <property type="entry name" value="RibuloseP-bd_barrel"/>
</dbReference>
<evidence type="ECO:0000256" key="9">
    <source>
        <dbReference type="ARBA" id="ARBA00025475"/>
    </source>
</evidence>
<dbReference type="NCBIfam" id="TIGR00735">
    <property type="entry name" value="hisF"/>
    <property type="match status" value="1"/>
</dbReference>
<evidence type="ECO:0000256" key="6">
    <source>
        <dbReference type="ARBA" id="ARBA00022605"/>
    </source>
</evidence>
<comment type="subcellular location">
    <subcellularLocation>
        <location evidence="1 11">Cytoplasm</location>
    </subcellularLocation>
</comment>
<dbReference type="HAMAP" id="MF_01013">
    <property type="entry name" value="HisF"/>
    <property type="match status" value="1"/>
</dbReference>
<dbReference type="PANTHER" id="PTHR21235:SF2">
    <property type="entry name" value="IMIDAZOLE GLYCEROL PHOSPHATE SYNTHASE HISHF"/>
    <property type="match status" value="1"/>
</dbReference>
<feature type="active site" evidence="11">
    <location>
        <position position="11"/>
    </location>
</feature>
<comment type="pathway">
    <text evidence="2 11">Amino-acid biosynthesis; L-histidine biosynthesis; L-histidine from 5-phospho-alpha-D-ribose 1-diphosphate: step 5/9.</text>
</comment>
<dbReference type="SUPFAM" id="SSF51366">
    <property type="entry name" value="Ribulose-phoshate binding barrel"/>
    <property type="match status" value="1"/>
</dbReference>
<evidence type="ECO:0000313" key="13">
    <source>
        <dbReference type="EMBL" id="BAP86655.1"/>
    </source>
</evidence>
<proteinExistence type="inferred from homology"/>
<evidence type="ECO:0000256" key="8">
    <source>
        <dbReference type="ARBA" id="ARBA00023239"/>
    </source>
</evidence>
<accession>A0A0A1GX83</accession>
<evidence type="ECO:0000256" key="5">
    <source>
        <dbReference type="ARBA" id="ARBA00022490"/>
    </source>
</evidence>
<gene>
    <name evidence="11 13" type="primary">hisF</name>
    <name evidence="13" type="ORF">LOOC260_121490</name>
</gene>
<dbReference type="EMBL" id="AP014680">
    <property type="protein sequence ID" value="BAP86655.1"/>
    <property type="molecule type" value="Genomic_DNA"/>
</dbReference>
<comment type="similarity">
    <text evidence="3 11 12">Belongs to the HisA/HisF family.</text>
</comment>
<evidence type="ECO:0000256" key="1">
    <source>
        <dbReference type="ARBA" id="ARBA00004496"/>
    </source>
</evidence>
<keyword evidence="6 11" id="KW-0028">Amino-acid biosynthesis</keyword>
<evidence type="ECO:0000256" key="2">
    <source>
        <dbReference type="ARBA" id="ARBA00005091"/>
    </source>
</evidence>
<sequence>MLAKRIIPCLDVDNGRVKKGVKFVDLKDVGDPVAIAKAYQEQGADELVFLDITATNQNRETMTNVIERVSAQIFMPLTVGGGIRSVADINNMLLAGADKVSLNSAAVANPKLIQQGAEKFGRQCIVVAIDTRWNQKTNQYDVMVNGGRKNTGLDALEWARRVQQLGAGELLITSMDADGTKIGFDLRLYQQMDQQVSIPVIASGGCGQVSDFSALFEQTNVDAALAASVFHYGELTIEQVKHQLTLQGVAVR</sequence>
<dbReference type="GO" id="GO:0005737">
    <property type="term" value="C:cytoplasm"/>
    <property type="evidence" value="ECO:0007669"/>
    <property type="project" value="UniProtKB-SubCell"/>
</dbReference>
<dbReference type="FunFam" id="3.20.20.70:FF:000006">
    <property type="entry name" value="Imidazole glycerol phosphate synthase subunit HisF"/>
    <property type="match status" value="1"/>
</dbReference>
<reference evidence="13 14" key="1">
    <citation type="submission" date="2014-11" db="EMBL/GenBank/DDBJ databases">
        <title>Complete genome sequence and analysis of Lactobacillus hokkaidonensis LOOC260T.</title>
        <authorList>
            <person name="Tanizawa Y."/>
            <person name="Tohno M."/>
            <person name="Kaminuma E."/>
            <person name="Nakamura Y."/>
            <person name="Arita M."/>
        </authorList>
    </citation>
    <scope>NUCLEOTIDE SEQUENCE [LARGE SCALE GENOMIC DNA]</scope>
    <source>
        <strain evidence="13 14">LOOC260</strain>
    </source>
</reference>
<name>A0A0A1GX83_9LACO</name>
<evidence type="ECO:0000256" key="10">
    <source>
        <dbReference type="ARBA" id="ARBA00047838"/>
    </source>
</evidence>
<dbReference type="EC" id="4.3.2.10" evidence="11"/>
<comment type="function">
    <text evidence="9 11">IGPS catalyzes the conversion of PRFAR and glutamine to IGP, AICAR and glutamate. The HisF subunit catalyzes the cyclization activity that produces IGP and AICAR from PRFAR using the ammonia provided by the HisH subunit.</text>
</comment>
<comment type="subunit">
    <text evidence="4 11">Heterodimer of HisH and HisF.</text>
</comment>
<dbReference type="Pfam" id="PF00977">
    <property type="entry name" value="His_biosynth"/>
    <property type="match status" value="1"/>
</dbReference>
<evidence type="ECO:0000256" key="12">
    <source>
        <dbReference type="RuleBase" id="RU003657"/>
    </source>
</evidence>
<dbReference type="RefSeq" id="WP_041094878.1">
    <property type="nucleotide sequence ID" value="NZ_AP014680.1"/>
</dbReference>
<dbReference type="InterPro" id="IPR006062">
    <property type="entry name" value="His_biosynth"/>
</dbReference>
<evidence type="ECO:0000256" key="3">
    <source>
        <dbReference type="ARBA" id="ARBA00009667"/>
    </source>
</evidence>
<dbReference type="PANTHER" id="PTHR21235">
    <property type="entry name" value="IMIDAZOLE GLYCEROL PHOSPHATE SYNTHASE SUBUNIT HISF/H IGP SYNTHASE SUBUNIT HISF/H"/>
    <property type="match status" value="1"/>
</dbReference>
<dbReference type="KEGG" id="lho:LOOC260_121490"/>
<dbReference type="AlphaFoldDB" id="A0A0A1GX83"/>
<feature type="active site" evidence="11">
    <location>
        <position position="130"/>
    </location>
</feature>
<evidence type="ECO:0000256" key="7">
    <source>
        <dbReference type="ARBA" id="ARBA00023102"/>
    </source>
</evidence>
<dbReference type="InterPro" id="IPR013785">
    <property type="entry name" value="Aldolase_TIM"/>
</dbReference>
<comment type="catalytic activity">
    <reaction evidence="10 11">
        <text>5-[(5-phospho-1-deoxy-D-ribulos-1-ylimino)methylamino]-1-(5-phospho-beta-D-ribosyl)imidazole-4-carboxamide + L-glutamine = D-erythro-1-(imidazol-4-yl)glycerol 3-phosphate + 5-amino-1-(5-phospho-beta-D-ribosyl)imidazole-4-carboxamide + L-glutamate + H(+)</text>
        <dbReference type="Rhea" id="RHEA:24793"/>
        <dbReference type="ChEBI" id="CHEBI:15378"/>
        <dbReference type="ChEBI" id="CHEBI:29985"/>
        <dbReference type="ChEBI" id="CHEBI:58278"/>
        <dbReference type="ChEBI" id="CHEBI:58359"/>
        <dbReference type="ChEBI" id="CHEBI:58475"/>
        <dbReference type="ChEBI" id="CHEBI:58525"/>
        <dbReference type="EC" id="4.3.2.10"/>
    </reaction>
</comment>
<dbReference type="GO" id="GO:0000107">
    <property type="term" value="F:imidazoleglycerol-phosphate synthase activity"/>
    <property type="evidence" value="ECO:0007669"/>
    <property type="project" value="UniProtKB-UniRule"/>
</dbReference>
<keyword evidence="7 11" id="KW-0368">Histidine biosynthesis</keyword>
<keyword evidence="5 11" id="KW-0963">Cytoplasm</keyword>
<protein>
    <recommendedName>
        <fullName evidence="11">Imidazole glycerol phosphate synthase subunit HisF</fullName>
        <ecNumber evidence="11">4.3.2.10</ecNumber>
    </recommendedName>
    <alternativeName>
        <fullName evidence="11">IGP synthase cyclase subunit</fullName>
    </alternativeName>
    <alternativeName>
        <fullName evidence="11">IGP synthase subunit HisF</fullName>
    </alternativeName>
    <alternativeName>
        <fullName evidence="11">ImGP synthase subunit HisF</fullName>
        <shortName evidence="11">IGPS subunit HisF</shortName>
    </alternativeName>
</protein>
<evidence type="ECO:0000256" key="11">
    <source>
        <dbReference type="HAMAP-Rule" id="MF_01013"/>
    </source>
</evidence>
<dbReference type="GO" id="GO:0000105">
    <property type="term" value="P:L-histidine biosynthetic process"/>
    <property type="evidence" value="ECO:0007669"/>
    <property type="project" value="UniProtKB-UniRule"/>
</dbReference>
<organism evidence="13 14">
    <name type="scientific">Paucilactobacillus hokkaidonensis JCM 18461</name>
    <dbReference type="NCBI Taxonomy" id="1291742"/>
    <lineage>
        <taxon>Bacteria</taxon>
        <taxon>Bacillati</taxon>
        <taxon>Bacillota</taxon>
        <taxon>Bacilli</taxon>
        <taxon>Lactobacillales</taxon>
        <taxon>Lactobacillaceae</taxon>
        <taxon>Paucilactobacillus</taxon>
    </lineage>
</organism>
<dbReference type="CDD" id="cd04731">
    <property type="entry name" value="HisF"/>
    <property type="match status" value="1"/>
</dbReference>
<keyword evidence="8 11" id="KW-0456">Lyase</keyword>